<proteinExistence type="predicted"/>
<accession>A0A8W8K491</accession>
<sequence>MHYEMRMCMIAKQSLSDRPVGPEGIFGDCKCFRPEEGCPKFWFRQPRNVCPGETRVIEVPETYTDYEIYQEERIIWKEVHNQGVVDVPVETYKEVMIRPAIETKTYEKQVRPVSFVPGKNSPSVPAVGMSAPVAVHRKVDPPVVGVVKKTEIRKQPIVKTMRKPIKTYITRKRPVQKVRIHYKKIAIEHINCCPNLKFWFIDLPVVVENNEAYDPNTRDVVRK</sequence>
<keyword evidence="2" id="KW-1185">Reference proteome</keyword>
<dbReference type="Proteomes" id="UP000005408">
    <property type="component" value="Unassembled WGS sequence"/>
</dbReference>
<protein>
    <submittedName>
        <fullName evidence="1">Uncharacterized protein</fullName>
    </submittedName>
</protein>
<evidence type="ECO:0000313" key="1">
    <source>
        <dbReference type="EnsemblMetazoa" id="G22042.3:cds"/>
    </source>
</evidence>
<dbReference type="EnsemblMetazoa" id="G22042.3">
    <property type="protein sequence ID" value="G22042.3:cds"/>
    <property type="gene ID" value="G22042"/>
</dbReference>
<dbReference type="AlphaFoldDB" id="A0A8W8K491"/>
<reference evidence="1" key="1">
    <citation type="submission" date="2022-08" db="UniProtKB">
        <authorList>
            <consortium name="EnsemblMetazoa"/>
        </authorList>
    </citation>
    <scope>IDENTIFICATION</scope>
    <source>
        <strain evidence="1">05x7-T-G4-1.051#20</strain>
    </source>
</reference>
<name>A0A8W8K491_MAGGI</name>
<evidence type="ECO:0000313" key="2">
    <source>
        <dbReference type="Proteomes" id="UP000005408"/>
    </source>
</evidence>
<organism evidence="1 2">
    <name type="scientific">Magallana gigas</name>
    <name type="common">Pacific oyster</name>
    <name type="synonym">Crassostrea gigas</name>
    <dbReference type="NCBI Taxonomy" id="29159"/>
    <lineage>
        <taxon>Eukaryota</taxon>
        <taxon>Metazoa</taxon>
        <taxon>Spiralia</taxon>
        <taxon>Lophotrochozoa</taxon>
        <taxon>Mollusca</taxon>
        <taxon>Bivalvia</taxon>
        <taxon>Autobranchia</taxon>
        <taxon>Pteriomorphia</taxon>
        <taxon>Ostreida</taxon>
        <taxon>Ostreoidea</taxon>
        <taxon>Ostreidae</taxon>
        <taxon>Magallana</taxon>
    </lineage>
</organism>